<feature type="region of interest" description="Disordered" evidence="2">
    <location>
        <begin position="1"/>
        <end position="75"/>
    </location>
</feature>
<dbReference type="Pfam" id="PF02582">
    <property type="entry name" value="DUF155"/>
    <property type="match status" value="1"/>
</dbReference>
<dbReference type="EMBL" id="BPWL01000005">
    <property type="protein sequence ID" value="GJJ10526.1"/>
    <property type="molecule type" value="Genomic_DNA"/>
</dbReference>
<feature type="compositionally biased region" description="Basic and acidic residues" evidence="2">
    <location>
        <begin position="1"/>
        <end position="12"/>
    </location>
</feature>
<evidence type="ECO:0000313" key="4">
    <source>
        <dbReference type="EMBL" id="GJJ10526.1"/>
    </source>
</evidence>
<reference evidence="4" key="1">
    <citation type="submission" date="2021-10" db="EMBL/GenBank/DDBJ databases">
        <title>De novo Genome Assembly of Clathrus columnatus (Basidiomycota, Fungi) Using Illumina and Nanopore Sequence Data.</title>
        <authorList>
            <person name="Ogiso-Tanaka E."/>
            <person name="Itagaki H."/>
            <person name="Hosoya T."/>
            <person name="Hosaka K."/>
        </authorList>
    </citation>
    <scope>NUCLEOTIDE SEQUENCE</scope>
    <source>
        <strain evidence="4">MO-923</strain>
    </source>
</reference>
<comment type="similarity">
    <text evidence="1">Belongs to the RMD1/sif2 family.</text>
</comment>
<keyword evidence="5" id="KW-1185">Reference proteome</keyword>
<dbReference type="InterPro" id="IPR003734">
    <property type="entry name" value="DUF155"/>
</dbReference>
<evidence type="ECO:0000256" key="2">
    <source>
        <dbReference type="SAM" id="MobiDB-lite"/>
    </source>
</evidence>
<organism evidence="4 5">
    <name type="scientific">Clathrus columnatus</name>
    <dbReference type="NCBI Taxonomy" id="1419009"/>
    <lineage>
        <taxon>Eukaryota</taxon>
        <taxon>Fungi</taxon>
        <taxon>Dikarya</taxon>
        <taxon>Basidiomycota</taxon>
        <taxon>Agaricomycotina</taxon>
        <taxon>Agaricomycetes</taxon>
        <taxon>Phallomycetidae</taxon>
        <taxon>Phallales</taxon>
        <taxon>Clathraceae</taxon>
        <taxon>Clathrus</taxon>
    </lineage>
</organism>
<evidence type="ECO:0000256" key="1">
    <source>
        <dbReference type="ARBA" id="ARBA00008306"/>
    </source>
</evidence>
<feature type="region of interest" description="Disordered" evidence="2">
    <location>
        <begin position="182"/>
        <end position="213"/>
    </location>
</feature>
<dbReference type="GO" id="GO:0005739">
    <property type="term" value="C:mitochondrion"/>
    <property type="evidence" value="ECO:0007669"/>
    <property type="project" value="UniProtKB-ARBA"/>
</dbReference>
<accession>A0AAV5ABX8</accession>
<dbReference type="PANTHER" id="PTHR16255:SF15">
    <property type="entry name" value="SPORULATION PROTEIN RMD1"/>
    <property type="match status" value="1"/>
</dbReference>
<gene>
    <name evidence="4" type="ORF">Clacol_004752</name>
</gene>
<dbReference type="InterPro" id="IPR051624">
    <property type="entry name" value="RMD1/Sad1-interacting"/>
</dbReference>
<dbReference type="Proteomes" id="UP001050691">
    <property type="component" value="Unassembled WGS sequence"/>
</dbReference>
<evidence type="ECO:0000313" key="5">
    <source>
        <dbReference type="Proteomes" id="UP001050691"/>
    </source>
</evidence>
<dbReference type="PANTHER" id="PTHR16255">
    <property type="entry name" value="REQUIRED FOR MEIOTIC NUCLEAR DIVISION PROTEIN 1 HOMOLOG"/>
    <property type="match status" value="1"/>
</dbReference>
<feature type="compositionally biased region" description="Acidic residues" evidence="2">
    <location>
        <begin position="63"/>
        <end position="75"/>
    </location>
</feature>
<feature type="domain" description="DUF155" evidence="3">
    <location>
        <begin position="271"/>
        <end position="352"/>
    </location>
</feature>
<sequence length="415" mass="47296">MSLDTKMPERTRGANRSTKAAGKLKVLPEQLDQPPLTAGPRTAQLIDDSDLADVSEAPKQIETSEEDESEELQDQEDVEVYNQISQIPEGTARKDALRLTKKTAKSLPRVTAYCTASSYRMDDLLKFFHARKSAYRTAVRRFDEVIYTPYSYDLKTQQRTGPGADPNPEANTTTDRDFLVSITPETDHSPPVSPNESARRPDTKPKIKRFQTEQTEGEADVFLFEYGVRISSLEKLNAELKWAYVNIGASIDGCYVGNDRSSGKKIPYINFEELISNTIEQTKDIPGIISKTGKIRMRHKEIMRQIGQLFMLRININLVGSVLDAPSFPDLQPLYDAARSYLEIPQRTRVLNARVEVLQDMLQLLKESAGRFKIQLFEFLLSTDLNLPYVRYSDRHYNYIGRPLLWKLTLLLYSQ</sequence>
<feature type="region of interest" description="Disordered" evidence="2">
    <location>
        <begin position="155"/>
        <end position="174"/>
    </location>
</feature>
<comment type="caution">
    <text evidence="4">The sequence shown here is derived from an EMBL/GenBank/DDBJ whole genome shotgun (WGS) entry which is preliminary data.</text>
</comment>
<protein>
    <recommendedName>
        <fullName evidence="3">DUF155 domain-containing protein</fullName>
    </recommendedName>
</protein>
<dbReference type="AlphaFoldDB" id="A0AAV5ABX8"/>
<proteinExistence type="inferred from homology"/>
<name>A0AAV5ABX8_9AGAM</name>
<evidence type="ECO:0000259" key="3">
    <source>
        <dbReference type="Pfam" id="PF02582"/>
    </source>
</evidence>